<keyword evidence="4" id="KW-0325">Glycoprotein</keyword>
<dbReference type="Proteomes" id="UP000694390">
    <property type="component" value="Chromosome 24"/>
</dbReference>
<dbReference type="GO" id="GO:0009897">
    <property type="term" value="C:external side of plasma membrane"/>
    <property type="evidence" value="ECO:0007669"/>
    <property type="project" value="TreeGrafter"/>
</dbReference>
<gene>
    <name evidence="9" type="primary">LOC115639261</name>
</gene>
<keyword evidence="2 7" id="KW-0732">Signal</keyword>
<feature type="chain" id="PRO_5034251907" evidence="7">
    <location>
        <begin position="23"/>
        <end position="387"/>
    </location>
</feature>
<evidence type="ECO:0000259" key="8">
    <source>
        <dbReference type="PROSITE" id="PS50835"/>
    </source>
</evidence>
<dbReference type="Gene3D" id="2.60.40.10">
    <property type="entry name" value="Immunoglobulins"/>
    <property type="match status" value="2"/>
</dbReference>
<dbReference type="OrthoDB" id="8741746at2759"/>
<keyword evidence="6" id="KW-0812">Transmembrane</keyword>
<evidence type="ECO:0000256" key="2">
    <source>
        <dbReference type="ARBA" id="ARBA00022729"/>
    </source>
</evidence>
<feature type="compositionally biased region" description="Polar residues" evidence="5">
    <location>
        <begin position="352"/>
        <end position="365"/>
    </location>
</feature>
<evidence type="ECO:0000256" key="5">
    <source>
        <dbReference type="SAM" id="MobiDB-lite"/>
    </source>
</evidence>
<evidence type="ECO:0000256" key="6">
    <source>
        <dbReference type="SAM" id="Phobius"/>
    </source>
</evidence>
<sequence>MEMGTSWRVWLMLLLFYKAGSGRAEAGAMELSRILGDSITFLLEIPAEQVRTVAWTVNATRSIVTVTAGTPPNVIVLDPSYEGRLRVPENNSLQITSLRMKDTGTYGAQITTASGLSNRHFLLHVYKQVPEPTVLCDSVTCVNETCNYNLHCTVRDGGDNVTYSWTHTAGGAVVPNGSILHISLSPRDAHLNATCTAQNPVSNSSTTASAKGLCAAPTTTTTTGNSPQFQSASMAGIAVPIVIVIVVVVVIALCYVHRQKHKKALQKYTPGPAGGEEADAEKNTVYAQVGNLPLPYSRTGTPKGGLETKEDETKTIYATVQNPNQSPPQTDDEKLGKDGLESMKKGEKTIYATVNQPTQTKTTKSTDADESAATPKPQRTTEYDKII</sequence>
<reference evidence="9" key="1">
    <citation type="submission" date="2019-06" db="EMBL/GenBank/DDBJ databases">
        <title>G10K-VGP Goodes thornscrub tortoise genome, primary haplotype.</title>
        <authorList>
            <person name="Murphy B."/>
            <person name="Edwards T."/>
            <person name="Rhie A."/>
            <person name="Koren S."/>
            <person name="Phillippy A."/>
            <person name="Fedrigo O."/>
            <person name="Haase B."/>
            <person name="Mountcastle J."/>
            <person name="Lewin H."/>
            <person name="Damas J."/>
            <person name="Howe K."/>
            <person name="Formenti G."/>
            <person name="Myers G."/>
            <person name="Durbin R."/>
            <person name="Jarvis E.D."/>
        </authorList>
    </citation>
    <scope>NUCLEOTIDE SEQUENCE [LARGE SCALE GENOMIC DNA]</scope>
</reference>
<evidence type="ECO:0000256" key="1">
    <source>
        <dbReference type="ARBA" id="ARBA00004370"/>
    </source>
</evidence>
<feature type="transmembrane region" description="Helical" evidence="6">
    <location>
        <begin position="234"/>
        <end position="256"/>
    </location>
</feature>
<dbReference type="InterPro" id="IPR015631">
    <property type="entry name" value="CD2/SLAM_rcpt"/>
</dbReference>
<keyword evidence="10" id="KW-1185">Reference proteome</keyword>
<dbReference type="GeneTree" id="ENSGT01030000234540"/>
<dbReference type="PROSITE" id="PS50835">
    <property type="entry name" value="IG_LIKE"/>
    <property type="match status" value="1"/>
</dbReference>
<proteinExistence type="predicted"/>
<keyword evidence="6" id="KW-1133">Transmembrane helix</keyword>
<evidence type="ECO:0000256" key="7">
    <source>
        <dbReference type="SAM" id="SignalP"/>
    </source>
</evidence>
<reference evidence="9" key="2">
    <citation type="submission" date="2025-08" db="UniProtKB">
        <authorList>
            <consortium name="Ensembl"/>
        </authorList>
    </citation>
    <scope>IDENTIFICATION</scope>
</reference>
<evidence type="ECO:0000313" key="10">
    <source>
        <dbReference type="Proteomes" id="UP000694390"/>
    </source>
</evidence>
<organism evidence="9 10">
    <name type="scientific">Gopherus evgoodei</name>
    <name type="common">Goodes thornscrub tortoise</name>
    <dbReference type="NCBI Taxonomy" id="1825980"/>
    <lineage>
        <taxon>Eukaryota</taxon>
        <taxon>Metazoa</taxon>
        <taxon>Chordata</taxon>
        <taxon>Craniata</taxon>
        <taxon>Vertebrata</taxon>
        <taxon>Euteleostomi</taxon>
        <taxon>Archelosauria</taxon>
        <taxon>Testudinata</taxon>
        <taxon>Testudines</taxon>
        <taxon>Cryptodira</taxon>
        <taxon>Durocryptodira</taxon>
        <taxon>Testudinoidea</taxon>
        <taxon>Testudinidae</taxon>
        <taxon>Gopherus</taxon>
    </lineage>
</organism>
<accession>A0A8C4W1P1</accession>
<feature type="signal peptide" evidence="7">
    <location>
        <begin position="1"/>
        <end position="22"/>
    </location>
</feature>
<evidence type="ECO:0000256" key="3">
    <source>
        <dbReference type="ARBA" id="ARBA00023136"/>
    </source>
</evidence>
<dbReference type="AlphaFoldDB" id="A0A8C4W1P1"/>
<dbReference type="PANTHER" id="PTHR12080:SF18">
    <property type="entry name" value="SLAM FAMILY MEMBER 9"/>
    <property type="match status" value="1"/>
</dbReference>
<dbReference type="SUPFAM" id="SSF48726">
    <property type="entry name" value="Immunoglobulin"/>
    <property type="match status" value="2"/>
</dbReference>
<dbReference type="RefSeq" id="XP_030397607.1">
    <property type="nucleotide sequence ID" value="XM_030541747.1"/>
</dbReference>
<protein>
    <submittedName>
        <fullName evidence="9">SLAM family member 5-like</fullName>
    </submittedName>
</protein>
<feature type="compositionally biased region" description="Polar residues" evidence="5">
    <location>
        <begin position="316"/>
        <end position="329"/>
    </location>
</feature>
<dbReference type="PANTHER" id="PTHR12080">
    <property type="entry name" value="SIGNALING LYMPHOCYTIC ACTIVATION MOLECULE"/>
    <property type="match status" value="1"/>
</dbReference>
<dbReference type="InterPro" id="IPR013783">
    <property type="entry name" value="Ig-like_fold"/>
</dbReference>
<dbReference type="GeneID" id="115639261"/>
<comment type="subcellular location">
    <subcellularLocation>
        <location evidence="1">Membrane</location>
    </subcellularLocation>
</comment>
<dbReference type="InterPro" id="IPR007110">
    <property type="entry name" value="Ig-like_dom"/>
</dbReference>
<evidence type="ECO:0000256" key="4">
    <source>
        <dbReference type="ARBA" id="ARBA00023180"/>
    </source>
</evidence>
<feature type="domain" description="Ig-like" evidence="8">
    <location>
        <begin position="130"/>
        <end position="209"/>
    </location>
</feature>
<dbReference type="Ensembl" id="ENSGEVT00005007752.1">
    <property type="protein sequence ID" value="ENSGEVP00005007397.1"/>
    <property type="gene ID" value="ENSGEVG00005005281.1"/>
</dbReference>
<evidence type="ECO:0000313" key="9">
    <source>
        <dbReference type="Ensembl" id="ENSGEVP00005007397.1"/>
    </source>
</evidence>
<reference evidence="9" key="3">
    <citation type="submission" date="2025-09" db="UniProtKB">
        <authorList>
            <consortium name="Ensembl"/>
        </authorList>
    </citation>
    <scope>IDENTIFICATION</scope>
</reference>
<feature type="compositionally biased region" description="Basic and acidic residues" evidence="5">
    <location>
        <begin position="331"/>
        <end position="348"/>
    </location>
</feature>
<dbReference type="InterPro" id="IPR036179">
    <property type="entry name" value="Ig-like_dom_sf"/>
</dbReference>
<keyword evidence="3 6" id="KW-0472">Membrane</keyword>
<dbReference type="GO" id="GO:0042110">
    <property type="term" value="P:T cell activation"/>
    <property type="evidence" value="ECO:0007669"/>
    <property type="project" value="TreeGrafter"/>
</dbReference>
<name>A0A8C4W1P1_9SAUR</name>
<feature type="region of interest" description="Disordered" evidence="5">
    <location>
        <begin position="289"/>
        <end position="387"/>
    </location>
</feature>